<dbReference type="EMBL" id="JAIWYP010000015">
    <property type="protein sequence ID" value="KAH3701481.1"/>
    <property type="molecule type" value="Genomic_DNA"/>
</dbReference>
<proteinExistence type="predicted"/>
<organism evidence="2 3">
    <name type="scientific">Dreissena polymorpha</name>
    <name type="common">Zebra mussel</name>
    <name type="synonym">Mytilus polymorpha</name>
    <dbReference type="NCBI Taxonomy" id="45954"/>
    <lineage>
        <taxon>Eukaryota</taxon>
        <taxon>Metazoa</taxon>
        <taxon>Spiralia</taxon>
        <taxon>Lophotrochozoa</taxon>
        <taxon>Mollusca</taxon>
        <taxon>Bivalvia</taxon>
        <taxon>Autobranchia</taxon>
        <taxon>Heteroconchia</taxon>
        <taxon>Euheterodonta</taxon>
        <taxon>Imparidentia</taxon>
        <taxon>Neoheterodontei</taxon>
        <taxon>Myida</taxon>
        <taxon>Dreissenoidea</taxon>
        <taxon>Dreissenidae</taxon>
        <taxon>Dreissena</taxon>
    </lineage>
</organism>
<dbReference type="Proteomes" id="UP000828390">
    <property type="component" value="Unassembled WGS sequence"/>
</dbReference>
<reference evidence="2" key="2">
    <citation type="submission" date="2020-11" db="EMBL/GenBank/DDBJ databases">
        <authorList>
            <person name="McCartney M.A."/>
            <person name="Auch B."/>
            <person name="Kono T."/>
            <person name="Mallez S."/>
            <person name="Becker A."/>
            <person name="Gohl D.M."/>
            <person name="Silverstein K.A.T."/>
            <person name="Koren S."/>
            <person name="Bechman K.B."/>
            <person name="Herman A."/>
            <person name="Abrahante J.E."/>
            <person name="Garbe J."/>
        </authorList>
    </citation>
    <scope>NUCLEOTIDE SEQUENCE</scope>
    <source>
        <strain evidence="2">Duluth1</strain>
        <tissue evidence="2">Whole animal</tissue>
    </source>
</reference>
<dbReference type="AlphaFoldDB" id="A0A9D3YK58"/>
<evidence type="ECO:0000313" key="3">
    <source>
        <dbReference type="Proteomes" id="UP000828390"/>
    </source>
</evidence>
<gene>
    <name evidence="2" type="ORF">DPMN_076470</name>
</gene>
<protein>
    <submittedName>
        <fullName evidence="2">Uncharacterized protein</fullName>
    </submittedName>
</protein>
<comment type="caution">
    <text evidence="2">The sequence shown here is derived from an EMBL/GenBank/DDBJ whole genome shotgun (WGS) entry which is preliminary data.</text>
</comment>
<evidence type="ECO:0000313" key="2">
    <source>
        <dbReference type="EMBL" id="KAH3701481.1"/>
    </source>
</evidence>
<name>A0A9D3YK58_DREPO</name>
<keyword evidence="3" id="KW-1185">Reference proteome</keyword>
<sequence>MRAGWLAGGRNKLIWNQEVPYSATQFFWLGYIGAKRWASLGWNFELYTVASVVAVIDVLLISVGIRMMKR</sequence>
<keyword evidence="1" id="KW-0812">Transmembrane</keyword>
<reference evidence="2" key="1">
    <citation type="journal article" date="2019" name="bioRxiv">
        <title>The Genome of the Zebra Mussel, Dreissena polymorpha: A Resource for Invasive Species Research.</title>
        <authorList>
            <person name="McCartney M.A."/>
            <person name="Auch B."/>
            <person name="Kono T."/>
            <person name="Mallez S."/>
            <person name="Zhang Y."/>
            <person name="Obille A."/>
            <person name="Becker A."/>
            <person name="Abrahante J.E."/>
            <person name="Garbe J."/>
            <person name="Badalamenti J.P."/>
            <person name="Herman A."/>
            <person name="Mangelson H."/>
            <person name="Liachko I."/>
            <person name="Sullivan S."/>
            <person name="Sone E.D."/>
            <person name="Koren S."/>
            <person name="Silverstein K.A.T."/>
            <person name="Beckman K.B."/>
            <person name="Gohl D.M."/>
        </authorList>
    </citation>
    <scope>NUCLEOTIDE SEQUENCE</scope>
    <source>
        <strain evidence="2">Duluth1</strain>
        <tissue evidence="2">Whole animal</tissue>
    </source>
</reference>
<evidence type="ECO:0000256" key="1">
    <source>
        <dbReference type="SAM" id="Phobius"/>
    </source>
</evidence>
<feature type="transmembrane region" description="Helical" evidence="1">
    <location>
        <begin position="46"/>
        <end position="65"/>
    </location>
</feature>
<keyword evidence="1" id="KW-1133">Transmembrane helix</keyword>
<accession>A0A9D3YK58</accession>
<keyword evidence="1" id="KW-0472">Membrane</keyword>